<name>A0A1Y6BFT3_9PROT</name>
<dbReference type="STRING" id="560819.SAMN05428998_104184"/>
<comment type="function">
    <text evidence="14 20">DNA polymerase III is a complex, multichain enzyme responsible for most of the replicative synthesis in bacteria. The epsilon subunit contain the editing function and is a proofreading 3'-5' exonuclease.</text>
</comment>
<evidence type="ECO:0000256" key="15">
    <source>
        <dbReference type="ARBA" id="ARBA00026073"/>
    </source>
</evidence>
<keyword evidence="13 19" id="KW-0464">Manganese</keyword>
<evidence type="ECO:0000256" key="13">
    <source>
        <dbReference type="ARBA" id="ARBA00023211"/>
    </source>
</evidence>
<keyword evidence="9 20" id="KW-0378">Hydrolase</keyword>
<dbReference type="InterPro" id="IPR006054">
    <property type="entry name" value="DnaQ"/>
</dbReference>
<dbReference type="PANTHER" id="PTHR30231">
    <property type="entry name" value="DNA POLYMERASE III SUBUNIT EPSILON"/>
    <property type="match status" value="1"/>
</dbReference>
<evidence type="ECO:0000256" key="8">
    <source>
        <dbReference type="ARBA" id="ARBA00022723"/>
    </source>
</evidence>
<keyword evidence="6 20" id="KW-0235">DNA replication</keyword>
<feature type="binding site" evidence="19">
    <location>
        <position position="155"/>
    </location>
    <ligand>
        <name>a divalent metal cation</name>
        <dbReference type="ChEBI" id="CHEBI:60240"/>
        <label>1</label>
        <note>catalytic</note>
    </ligand>
</feature>
<evidence type="ECO:0000259" key="21">
    <source>
        <dbReference type="SMART" id="SM00479"/>
    </source>
</evidence>
<dbReference type="InterPro" id="IPR013520">
    <property type="entry name" value="Ribonucl_H"/>
</dbReference>
<comment type="catalytic activity">
    <reaction evidence="16 20">
        <text>DNA(n) + a 2'-deoxyribonucleoside 5'-triphosphate = DNA(n+1) + diphosphate</text>
        <dbReference type="Rhea" id="RHEA:22508"/>
        <dbReference type="Rhea" id="RHEA-COMP:17339"/>
        <dbReference type="Rhea" id="RHEA-COMP:17340"/>
        <dbReference type="ChEBI" id="CHEBI:33019"/>
        <dbReference type="ChEBI" id="CHEBI:61560"/>
        <dbReference type="ChEBI" id="CHEBI:173112"/>
        <dbReference type="EC" id="2.7.7.7"/>
    </reaction>
</comment>
<evidence type="ECO:0000256" key="14">
    <source>
        <dbReference type="ARBA" id="ARBA00025483"/>
    </source>
</evidence>
<evidence type="ECO:0000256" key="7">
    <source>
        <dbReference type="ARBA" id="ARBA00022722"/>
    </source>
</evidence>
<proteinExistence type="predicted"/>
<dbReference type="RefSeq" id="WP_085121884.1">
    <property type="nucleotide sequence ID" value="NZ_FWZX01000004.1"/>
</dbReference>
<dbReference type="GO" id="GO:0005829">
    <property type="term" value="C:cytosol"/>
    <property type="evidence" value="ECO:0007669"/>
    <property type="project" value="TreeGrafter"/>
</dbReference>
<dbReference type="FunFam" id="3.30.420.10:FF:000012">
    <property type="entry name" value="DNA polymerase III subunit epsilon"/>
    <property type="match status" value="1"/>
</dbReference>
<reference evidence="22 23" key="1">
    <citation type="submission" date="2017-04" db="EMBL/GenBank/DDBJ databases">
        <authorList>
            <person name="Afonso C.L."/>
            <person name="Miller P.J."/>
            <person name="Scott M.A."/>
            <person name="Spackman E."/>
            <person name="Goraichik I."/>
            <person name="Dimitrov K.M."/>
            <person name="Suarez D.L."/>
            <person name="Swayne D.E."/>
        </authorList>
    </citation>
    <scope>NUCLEOTIDE SEQUENCE [LARGE SCALE GENOMIC DNA]</scope>
    <source>
        <strain evidence="22 23">USBA 355</strain>
    </source>
</reference>
<dbReference type="Proteomes" id="UP000192917">
    <property type="component" value="Unassembled WGS sequence"/>
</dbReference>
<feature type="binding site" evidence="18">
    <location>
        <position position="9"/>
    </location>
    <ligand>
        <name>substrate</name>
    </ligand>
</feature>
<evidence type="ECO:0000256" key="1">
    <source>
        <dbReference type="ARBA" id="ARBA00001936"/>
    </source>
</evidence>
<feature type="binding site" evidence="19">
    <location>
        <position position="7"/>
    </location>
    <ligand>
        <name>a divalent metal cation</name>
        <dbReference type="ChEBI" id="CHEBI:60240"/>
        <label>1</label>
        <note>catalytic</note>
    </ligand>
</feature>
<dbReference type="NCBIfam" id="TIGR00573">
    <property type="entry name" value="dnaq"/>
    <property type="match status" value="1"/>
</dbReference>
<feature type="binding site" evidence="19">
    <location>
        <position position="9"/>
    </location>
    <ligand>
        <name>a divalent metal cation</name>
        <dbReference type="ChEBI" id="CHEBI:60240"/>
        <label>1</label>
        <note>catalytic</note>
    </ligand>
</feature>
<dbReference type="EC" id="2.7.7.7" evidence="2 20"/>
<evidence type="ECO:0000256" key="11">
    <source>
        <dbReference type="ARBA" id="ARBA00022842"/>
    </source>
</evidence>
<comment type="subunit">
    <text evidence="15 20">DNA polymerase III contains a core (composed of alpha, epsilon and theta chains) that associates with a tau subunit. This core dimerizes to form the POLIII' complex. PolIII' associates with the gamma complex (composed of gamma, delta, delta', psi and chi chains) and with the beta chain to form the complete DNA polymerase III complex.</text>
</comment>
<dbReference type="PANTHER" id="PTHR30231:SF41">
    <property type="entry name" value="DNA POLYMERASE III SUBUNIT EPSILON"/>
    <property type="match status" value="1"/>
</dbReference>
<evidence type="ECO:0000256" key="5">
    <source>
        <dbReference type="ARBA" id="ARBA00022695"/>
    </source>
</evidence>
<evidence type="ECO:0000313" key="23">
    <source>
        <dbReference type="Proteomes" id="UP000192917"/>
    </source>
</evidence>
<evidence type="ECO:0000256" key="10">
    <source>
        <dbReference type="ARBA" id="ARBA00022839"/>
    </source>
</evidence>
<keyword evidence="4 20" id="KW-0808">Transferase</keyword>
<keyword evidence="5 20" id="KW-0548">Nucleotidyltransferase</keyword>
<evidence type="ECO:0000256" key="12">
    <source>
        <dbReference type="ARBA" id="ARBA00022932"/>
    </source>
</evidence>
<keyword evidence="10 20" id="KW-0269">Exonuclease</keyword>
<comment type="cofactor">
    <cofactor evidence="19">
        <name>Mg(2+)</name>
        <dbReference type="ChEBI" id="CHEBI:18420"/>
    </cofactor>
    <cofactor evidence="19">
        <name>Mn(2+)</name>
        <dbReference type="ChEBI" id="CHEBI:29035"/>
    </cofactor>
    <text evidence="19">Binds 2 divalent metal cations. Magnesium or manganese.</text>
</comment>
<dbReference type="EMBL" id="FWZX01000004">
    <property type="protein sequence ID" value="SMF08946.1"/>
    <property type="molecule type" value="Genomic_DNA"/>
</dbReference>
<evidence type="ECO:0000256" key="16">
    <source>
        <dbReference type="ARBA" id="ARBA00049244"/>
    </source>
</evidence>
<feature type="binding site" evidence="18">
    <location>
        <position position="57"/>
    </location>
    <ligand>
        <name>substrate</name>
    </ligand>
</feature>
<evidence type="ECO:0000256" key="9">
    <source>
        <dbReference type="ARBA" id="ARBA00022801"/>
    </source>
</evidence>
<accession>A0A1Y6BFT3</accession>
<dbReference type="NCBIfam" id="NF004316">
    <property type="entry name" value="PRK05711.1"/>
    <property type="match status" value="1"/>
</dbReference>
<dbReference type="GO" id="GO:0003887">
    <property type="term" value="F:DNA-directed DNA polymerase activity"/>
    <property type="evidence" value="ECO:0007669"/>
    <property type="project" value="UniProtKB-KW"/>
</dbReference>
<keyword evidence="12 20" id="KW-0239">DNA-directed DNA polymerase</keyword>
<dbReference type="NCBIfam" id="TIGR01406">
    <property type="entry name" value="dnaQ_proteo"/>
    <property type="match status" value="1"/>
</dbReference>
<organism evidence="22 23">
    <name type="scientific">Tistlia consotensis USBA 355</name>
    <dbReference type="NCBI Taxonomy" id="560819"/>
    <lineage>
        <taxon>Bacteria</taxon>
        <taxon>Pseudomonadati</taxon>
        <taxon>Pseudomonadota</taxon>
        <taxon>Alphaproteobacteria</taxon>
        <taxon>Rhodospirillales</taxon>
        <taxon>Rhodovibrionaceae</taxon>
        <taxon>Tistlia</taxon>
    </lineage>
</organism>
<protein>
    <recommendedName>
        <fullName evidence="3 20">DNA polymerase III subunit epsilon</fullName>
        <ecNumber evidence="2 20">2.7.7.7</ecNumber>
    </recommendedName>
</protein>
<dbReference type="InterPro" id="IPR036397">
    <property type="entry name" value="RNaseH_sf"/>
</dbReference>
<feature type="active site" description="Proton acceptor" evidence="17">
    <location>
        <position position="150"/>
    </location>
</feature>
<dbReference type="InterPro" id="IPR006309">
    <property type="entry name" value="DnaQ_proteo"/>
</dbReference>
<dbReference type="SUPFAM" id="SSF53098">
    <property type="entry name" value="Ribonuclease H-like"/>
    <property type="match status" value="1"/>
</dbReference>
<sequence>MREIVLDTETTGLDPNGGHRIVEIGCVELINRLPTGQVFHVYINPERDIPEDALRVHGITSEFLADKPRFAEIAEDFLAFIAGDPLIIHNAAFDIGFLNAELQRLKHPPLPMERSIDTVQIARKRFPGAQASLDALCRRFEIDLSGRDLHGALLDCRLLAEVYLELHGGRQPGLELARERAQAVVAAVPAAERRRREPRPHAPSETELAAHARLLEKLKEPLWRQ</sequence>
<dbReference type="AlphaFoldDB" id="A0A1Y6BFT3"/>
<evidence type="ECO:0000256" key="20">
    <source>
        <dbReference type="RuleBase" id="RU364087"/>
    </source>
</evidence>
<dbReference type="GO" id="GO:0003677">
    <property type="term" value="F:DNA binding"/>
    <property type="evidence" value="ECO:0007669"/>
    <property type="project" value="InterPro"/>
</dbReference>
<dbReference type="CDD" id="cd06131">
    <property type="entry name" value="DNA_pol_III_epsilon_Ecoli_like"/>
    <property type="match status" value="1"/>
</dbReference>
<dbReference type="GO" id="GO:0008408">
    <property type="term" value="F:3'-5' exonuclease activity"/>
    <property type="evidence" value="ECO:0007669"/>
    <property type="project" value="TreeGrafter"/>
</dbReference>
<feature type="binding site" evidence="18">
    <location>
        <position position="155"/>
    </location>
    <ligand>
        <name>substrate</name>
    </ligand>
</feature>
<evidence type="ECO:0000256" key="18">
    <source>
        <dbReference type="PIRSR" id="PIRSR606309-2"/>
    </source>
</evidence>
<comment type="cofactor">
    <cofactor evidence="1 20">
        <name>Mn(2+)</name>
        <dbReference type="ChEBI" id="CHEBI:29035"/>
    </cofactor>
</comment>
<feature type="binding site" evidence="18">
    <location>
        <position position="7"/>
    </location>
    <ligand>
        <name>substrate</name>
    </ligand>
</feature>
<dbReference type="GO" id="GO:0046872">
    <property type="term" value="F:metal ion binding"/>
    <property type="evidence" value="ECO:0007669"/>
    <property type="project" value="UniProtKB-KW"/>
</dbReference>
<dbReference type="GO" id="GO:0045004">
    <property type="term" value="P:DNA replication proofreading"/>
    <property type="evidence" value="ECO:0007669"/>
    <property type="project" value="TreeGrafter"/>
</dbReference>
<gene>
    <name evidence="20" type="primary">dnaQ</name>
    <name evidence="22" type="ORF">SAMN05428998_104184</name>
</gene>
<dbReference type="Pfam" id="PF00929">
    <property type="entry name" value="RNase_T"/>
    <property type="match status" value="1"/>
</dbReference>
<keyword evidence="8 19" id="KW-0479">Metal-binding</keyword>
<evidence type="ECO:0000313" key="22">
    <source>
        <dbReference type="EMBL" id="SMF08946.1"/>
    </source>
</evidence>
<keyword evidence="11 19" id="KW-0460">Magnesium</keyword>
<keyword evidence="23" id="KW-1185">Reference proteome</keyword>
<evidence type="ECO:0000256" key="19">
    <source>
        <dbReference type="PIRSR" id="PIRSR606309-3"/>
    </source>
</evidence>
<keyword evidence="7 20" id="KW-0540">Nuclease</keyword>
<evidence type="ECO:0000256" key="2">
    <source>
        <dbReference type="ARBA" id="ARBA00012417"/>
    </source>
</evidence>
<feature type="domain" description="Exonuclease" evidence="21">
    <location>
        <begin position="2"/>
        <end position="172"/>
    </location>
</feature>
<evidence type="ECO:0000256" key="17">
    <source>
        <dbReference type="PIRSR" id="PIRSR606309-1"/>
    </source>
</evidence>
<dbReference type="InterPro" id="IPR012337">
    <property type="entry name" value="RNaseH-like_sf"/>
</dbReference>
<dbReference type="Gene3D" id="3.30.420.10">
    <property type="entry name" value="Ribonuclease H-like superfamily/Ribonuclease H"/>
    <property type="match status" value="1"/>
</dbReference>
<evidence type="ECO:0000256" key="3">
    <source>
        <dbReference type="ARBA" id="ARBA00020352"/>
    </source>
</evidence>
<dbReference type="SMART" id="SM00479">
    <property type="entry name" value="EXOIII"/>
    <property type="match status" value="1"/>
</dbReference>
<evidence type="ECO:0000256" key="6">
    <source>
        <dbReference type="ARBA" id="ARBA00022705"/>
    </source>
</evidence>
<evidence type="ECO:0000256" key="4">
    <source>
        <dbReference type="ARBA" id="ARBA00022679"/>
    </source>
</evidence>